<dbReference type="InterPro" id="IPR028889">
    <property type="entry name" value="USP"/>
</dbReference>
<dbReference type="EMBL" id="JAFBMS010002518">
    <property type="protein sequence ID" value="KAG9328236.1"/>
    <property type="molecule type" value="Genomic_DNA"/>
</dbReference>
<evidence type="ECO:0000259" key="1">
    <source>
        <dbReference type="PROSITE" id="PS50235"/>
    </source>
</evidence>
<dbReference type="GO" id="GO:0004843">
    <property type="term" value="F:cysteine-type deubiquitinase activity"/>
    <property type="evidence" value="ECO:0007669"/>
    <property type="project" value="InterPro"/>
</dbReference>
<dbReference type="InterPro" id="IPR001394">
    <property type="entry name" value="Peptidase_C19_UCH"/>
</dbReference>
<dbReference type="CDD" id="cd02257">
    <property type="entry name" value="Peptidase_C19"/>
    <property type="match status" value="1"/>
</dbReference>
<dbReference type="Pfam" id="PF00443">
    <property type="entry name" value="UCH"/>
    <property type="match status" value="1"/>
</dbReference>
<dbReference type="PANTHER" id="PTHR24006:SF915">
    <property type="entry name" value="UBIQUITIN CARBOXYL-TERMINAL HYDROLASE-RELATED"/>
    <property type="match status" value="1"/>
</dbReference>
<gene>
    <name evidence="2" type="ORF">JZ751_015749</name>
</gene>
<accession>A0A8T2MKX7</accession>
<dbReference type="GO" id="GO:0016579">
    <property type="term" value="P:protein deubiquitination"/>
    <property type="evidence" value="ECO:0007669"/>
    <property type="project" value="InterPro"/>
</dbReference>
<reference evidence="2" key="1">
    <citation type="thesis" date="2021" institute="BYU ScholarsArchive" country="Provo, UT, USA">
        <title>Applications of and Algorithms for Genome Assembly and Genomic Analyses with an Emphasis on Marine Teleosts.</title>
        <authorList>
            <person name="Pickett B.D."/>
        </authorList>
    </citation>
    <scope>NUCLEOTIDE SEQUENCE</scope>
    <source>
        <strain evidence="2">HI-2016</strain>
    </source>
</reference>
<evidence type="ECO:0000313" key="2">
    <source>
        <dbReference type="EMBL" id="KAG9328236.1"/>
    </source>
</evidence>
<dbReference type="InterPro" id="IPR038765">
    <property type="entry name" value="Papain-like_cys_pep_sf"/>
</dbReference>
<feature type="domain" description="USP" evidence="1">
    <location>
        <begin position="1"/>
        <end position="219"/>
    </location>
</feature>
<sequence length="219" mass="24697">MALIYVLKEEGAALKKNEAIVTFNCPVQANFDFELESVRTCNSCGGQVIRTESFSCLPVDLVPGGSVQDSLDQYFKPCELEVRCQYCGGQQASVVQKFQSLPRVLLLQVKRFSYNVRRGKLVKLQDQLKISPDLNLGTHSVTKVQPPRPIDPSARSQYKISSVVSHIGSSINHGHYVSDSLDGSDRWLSFDDDIVQERAQEKVLQKRGDRAYLLFYEHR</sequence>
<dbReference type="SUPFAM" id="SSF54001">
    <property type="entry name" value="Cysteine proteinases"/>
    <property type="match status" value="1"/>
</dbReference>
<dbReference type="GO" id="GO:0005829">
    <property type="term" value="C:cytosol"/>
    <property type="evidence" value="ECO:0007669"/>
    <property type="project" value="TreeGrafter"/>
</dbReference>
<dbReference type="PANTHER" id="PTHR24006">
    <property type="entry name" value="UBIQUITIN CARBOXYL-TERMINAL HYDROLASE"/>
    <property type="match status" value="1"/>
</dbReference>
<comment type="caution">
    <text evidence="2">The sequence shown here is derived from an EMBL/GenBank/DDBJ whole genome shotgun (WGS) entry which is preliminary data.</text>
</comment>
<organism evidence="2 3">
    <name type="scientific">Albula glossodonta</name>
    <name type="common">roundjaw bonefish</name>
    <dbReference type="NCBI Taxonomy" id="121402"/>
    <lineage>
        <taxon>Eukaryota</taxon>
        <taxon>Metazoa</taxon>
        <taxon>Chordata</taxon>
        <taxon>Craniata</taxon>
        <taxon>Vertebrata</taxon>
        <taxon>Euteleostomi</taxon>
        <taxon>Actinopterygii</taxon>
        <taxon>Neopterygii</taxon>
        <taxon>Teleostei</taxon>
        <taxon>Albuliformes</taxon>
        <taxon>Albulidae</taxon>
        <taxon>Albula</taxon>
    </lineage>
</organism>
<dbReference type="Gene3D" id="3.90.70.10">
    <property type="entry name" value="Cysteine proteinases"/>
    <property type="match status" value="1"/>
</dbReference>
<dbReference type="OrthoDB" id="289038at2759"/>
<dbReference type="AlphaFoldDB" id="A0A8T2MKX7"/>
<proteinExistence type="predicted"/>
<dbReference type="Proteomes" id="UP000824540">
    <property type="component" value="Unassembled WGS sequence"/>
</dbReference>
<dbReference type="GO" id="GO:0000082">
    <property type="term" value="P:G1/S transition of mitotic cell cycle"/>
    <property type="evidence" value="ECO:0007669"/>
    <property type="project" value="TreeGrafter"/>
</dbReference>
<dbReference type="PROSITE" id="PS50235">
    <property type="entry name" value="USP_3"/>
    <property type="match status" value="1"/>
</dbReference>
<name>A0A8T2MKX7_9TELE</name>
<dbReference type="InterPro" id="IPR050164">
    <property type="entry name" value="Peptidase_C19"/>
</dbReference>
<keyword evidence="3" id="KW-1185">Reference proteome</keyword>
<evidence type="ECO:0000313" key="3">
    <source>
        <dbReference type="Proteomes" id="UP000824540"/>
    </source>
</evidence>
<protein>
    <recommendedName>
        <fullName evidence="1">USP domain-containing protein</fullName>
    </recommendedName>
</protein>
<dbReference type="GO" id="GO:0005634">
    <property type="term" value="C:nucleus"/>
    <property type="evidence" value="ECO:0007669"/>
    <property type="project" value="TreeGrafter"/>
</dbReference>